<sequence length="372" mass="43921">MNFQSYQLNQSTELPSYTKHYYEDNIINCLSKKYQETQLYKYSEQCPENLELKKIMQYNLSEYYGDYNHYLLISYGDLMKKGIISEIIDIIPKCEPEELSIIAISCIEHHCYCILDELIKINMDFNSIIPMVIGFKPNHSLFSHIIERQDYEIIKYLADNEINMCNNIDALILGLSSENDNIFKHVQQFNFDRTDIINRSFYIYYAKICNANSIDIKSICDRLQFFFDKGIDINEFYRNYGEIFLRCNSDIFEILISNGLIINDNMINEVLNVSDHNIVNLDIANYLMELGYEPDSQIITRILENFDLDVLQLLVKHNINLSDVIIPPHNELIDGMIKNGLDYTTICHYLADAYFKKYYNKNVTYTNNYQYK</sequence>
<proteinExistence type="predicted"/>
<reference evidence="1" key="1">
    <citation type="submission" date="2018-03" db="EMBL/GenBank/DDBJ databases">
        <title>Draft genome sequences of Megaviruse, new member of the family Mimiviridae isolated from water in Shanghai, China.</title>
        <authorList>
            <person name="Xia Y."/>
        </authorList>
    </citation>
    <scope>NUCLEOTIDE SEQUENCE</scope>
    <source>
        <strain evidence="1">SH</strain>
    </source>
</reference>
<name>A0A3S8UY71_9VIRU</name>
<evidence type="ECO:0000313" key="1">
    <source>
        <dbReference type="EMBL" id="AZL89742.1"/>
    </source>
</evidence>
<protein>
    <submittedName>
        <fullName evidence="1">Ankyrin repeat protein</fullName>
    </submittedName>
</protein>
<organism evidence="1">
    <name type="scientific">Megavirus baoshan</name>
    <dbReference type="NCBI Taxonomy" id="2496520"/>
    <lineage>
        <taxon>Viruses</taxon>
        <taxon>Varidnaviria</taxon>
        <taxon>Bamfordvirae</taxon>
        <taxon>Nucleocytoviricota</taxon>
        <taxon>Megaviricetes</taxon>
        <taxon>Imitervirales</taxon>
        <taxon>Mimiviridae</taxon>
        <taxon>Megamimivirinae</taxon>
        <taxon>Megavirus</taxon>
        <taxon>Megavirus baoshanense</taxon>
    </lineage>
</organism>
<gene>
    <name evidence="1" type="ORF">Mb0895</name>
</gene>
<dbReference type="EMBL" id="MH046811">
    <property type="protein sequence ID" value="AZL89742.1"/>
    <property type="molecule type" value="Genomic_DNA"/>
</dbReference>
<accession>A0A3S8UY71</accession>